<dbReference type="Proteomes" id="UP000821845">
    <property type="component" value="Chromosome 2"/>
</dbReference>
<proteinExistence type="predicted"/>
<gene>
    <name evidence="1" type="ORF">HPB50_012424</name>
</gene>
<organism evidence="1 2">
    <name type="scientific">Hyalomma asiaticum</name>
    <name type="common">Tick</name>
    <dbReference type="NCBI Taxonomy" id="266040"/>
    <lineage>
        <taxon>Eukaryota</taxon>
        <taxon>Metazoa</taxon>
        <taxon>Ecdysozoa</taxon>
        <taxon>Arthropoda</taxon>
        <taxon>Chelicerata</taxon>
        <taxon>Arachnida</taxon>
        <taxon>Acari</taxon>
        <taxon>Parasitiformes</taxon>
        <taxon>Ixodida</taxon>
        <taxon>Ixodoidea</taxon>
        <taxon>Ixodidae</taxon>
        <taxon>Hyalomminae</taxon>
        <taxon>Hyalomma</taxon>
    </lineage>
</organism>
<comment type="caution">
    <text evidence="1">The sequence shown here is derived from an EMBL/GenBank/DDBJ whole genome shotgun (WGS) entry which is preliminary data.</text>
</comment>
<sequence>MEGALRHRFGEDACRDSSRDADGGGTAAGGRGEEALRVQAPPPPFFPLDIDRSAGGTDSNGADQGRGWNPTPRRRHRRGRCTTKAHPRQGSRRAAVPCTALRPPHTEQKERKGQRARDGIEPKCRRRNAALDTKRRTLQNQEPSSPQRYHSSAVL</sequence>
<evidence type="ECO:0000313" key="2">
    <source>
        <dbReference type="Proteomes" id="UP000821845"/>
    </source>
</evidence>
<protein>
    <submittedName>
        <fullName evidence="1">Uncharacterized protein</fullName>
    </submittedName>
</protein>
<keyword evidence="2" id="KW-1185">Reference proteome</keyword>
<evidence type="ECO:0000313" key="1">
    <source>
        <dbReference type="EMBL" id="KAH6938765.1"/>
    </source>
</evidence>
<dbReference type="EMBL" id="CM023482">
    <property type="protein sequence ID" value="KAH6938765.1"/>
    <property type="molecule type" value="Genomic_DNA"/>
</dbReference>
<name>A0ACB7SVX3_HYAAI</name>
<reference evidence="1" key="1">
    <citation type="submission" date="2020-05" db="EMBL/GenBank/DDBJ databases">
        <title>Large-scale comparative analyses of tick genomes elucidate their genetic diversity and vector capacities.</title>
        <authorList>
            <person name="Jia N."/>
            <person name="Wang J."/>
            <person name="Shi W."/>
            <person name="Du L."/>
            <person name="Sun Y."/>
            <person name="Zhan W."/>
            <person name="Jiang J."/>
            <person name="Wang Q."/>
            <person name="Zhang B."/>
            <person name="Ji P."/>
            <person name="Sakyi L.B."/>
            <person name="Cui X."/>
            <person name="Yuan T."/>
            <person name="Jiang B."/>
            <person name="Yang W."/>
            <person name="Lam T.T.-Y."/>
            <person name="Chang Q."/>
            <person name="Ding S."/>
            <person name="Wang X."/>
            <person name="Zhu J."/>
            <person name="Ruan X."/>
            <person name="Zhao L."/>
            <person name="Wei J."/>
            <person name="Que T."/>
            <person name="Du C."/>
            <person name="Cheng J."/>
            <person name="Dai P."/>
            <person name="Han X."/>
            <person name="Huang E."/>
            <person name="Gao Y."/>
            <person name="Liu J."/>
            <person name="Shao H."/>
            <person name="Ye R."/>
            <person name="Li L."/>
            <person name="Wei W."/>
            <person name="Wang X."/>
            <person name="Wang C."/>
            <person name="Yang T."/>
            <person name="Huo Q."/>
            <person name="Li W."/>
            <person name="Guo W."/>
            <person name="Chen H."/>
            <person name="Zhou L."/>
            <person name="Ni X."/>
            <person name="Tian J."/>
            <person name="Zhou Y."/>
            <person name="Sheng Y."/>
            <person name="Liu T."/>
            <person name="Pan Y."/>
            <person name="Xia L."/>
            <person name="Li J."/>
            <person name="Zhao F."/>
            <person name="Cao W."/>
        </authorList>
    </citation>
    <scope>NUCLEOTIDE SEQUENCE</scope>
    <source>
        <strain evidence="1">Hyas-2018</strain>
    </source>
</reference>
<accession>A0ACB7SVX3</accession>